<keyword evidence="6 8" id="KW-0472">Membrane</keyword>
<protein>
    <submittedName>
        <fullName evidence="10">Uncharacterized protein</fullName>
    </submittedName>
</protein>
<evidence type="ECO:0000313" key="9">
    <source>
        <dbReference type="Proteomes" id="UP000887566"/>
    </source>
</evidence>
<evidence type="ECO:0000256" key="4">
    <source>
        <dbReference type="ARBA" id="ARBA00022692"/>
    </source>
</evidence>
<organism evidence="9 10">
    <name type="scientific">Plectus sambesii</name>
    <dbReference type="NCBI Taxonomy" id="2011161"/>
    <lineage>
        <taxon>Eukaryota</taxon>
        <taxon>Metazoa</taxon>
        <taxon>Ecdysozoa</taxon>
        <taxon>Nematoda</taxon>
        <taxon>Chromadorea</taxon>
        <taxon>Plectida</taxon>
        <taxon>Plectina</taxon>
        <taxon>Plectoidea</taxon>
        <taxon>Plectidae</taxon>
        <taxon>Plectus</taxon>
    </lineage>
</organism>
<dbReference type="Proteomes" id="UP000887566">
    <property type="component" value="Unplaced"/>
</dbReference>
<evidence type="ECO:0000256" key="1">
    <source>
        <dbReference type="ARBA" id="ARBA00004424"/>
    </source>
</evidence>
<keyword evidence="5 8" id="KW-1133">Transmembrane helix</keyword>
<feature type="transmembrane region" description="Helical" evidence="8">
    <location>
        <begin position="60"/>
        <end position="85"/>
    </location>
</feature>
<accession>A0A914UKX3</accession>
<dbReference type="WBParaSite" id="PSAMB.scaffold10761size3853.g33581.t1">
    <property type="protein sequence ID" value="PSAMB.scaffold10761size3853.g33581.t1"/>
    <property type="gene ID" value="PSAMB.scaffold10761size3853.g33581"/>
</dbReference>
<evidence type="ECO:0000256" key="5">
    <source>
        <dbReference type="ARBA" id="ARBA00022989"/>
    </source>
</evidence>
<dbReference type="GO" id="GO:0005436">
    <property type="term" value="F:sodium:phosphate symporter activity"/>
    <property type="evidence" value="ECO:0007669"/>
    <property type="project" value="InterPro"/>
</dbReference>
<evidence type="ECO:0000313" key="10">
    <source>
        <dbReference type="WBParaSite" id="PSAMB.scaffold10761size3853.g33581.t1"/>
    </source>
</evidence>
<sequence length="188" mass="20709">LTGILMFFVIPITRQAPLGLARILGNKTAKYRWFALVYVAVMFFLLPGAIFALSMAGETVLMMVGAPLCIVLLLVIVINALQVYLPSVLPSFLRDWEWLPRWMHSLEPADALIVRLSSALPFCTSCCPADKSLVLGPDDHRSESRHRLLMTATCTPVASVPSRLSSRAASPSRFRDTLPNRTVPDTAV</sequence>
<name>A0A914UKX3_9BILA</name>
<feature type="compositionally biased region" description="Low complexity" evidence="7">
    <location>
        <begin position="161"/>
        <end position="172"/>
    </location>
</feature>
<evidence type="ECO:0000256" key="3">
    <source>
        <dbReference type="ARBA" id="ARBA00022475"/>
    </source>
</evidence>
<dbReference type="GO" id="GO:0016324">
    <property type="term" value="C:apical plasma membrane"/>
    <property type="evidence" value="ECO:0007669"/>
    <property type="project" value="UniProtKB-SubCell"/>
</dbReference>
<evidence type="ECO:0000256" key="8">
    <source>
        <dbReference type="SAM" id="Phobius"/>
    </source>
</evidence>
<reference evidence="10" key="1">
    <citation type="submission" date="2022-11" db="UniProtKB">
        <authorList>
            <consortium name="WormBaseParasite"/>
        </authorList>
    </citation>
    <scope>IDENTIFICATION</scope>
</reference>
<feature type="region of interest" description="Disordered" evidence="7">
    <location>
        <begin position="161"/>
        <end position="188"/>
    </location>
</feature>
<evidence type="ECO:0000256" key="6">
    <source>
        <dbReference type="ARBA" id="ARBA00023136"/>
    </source>
</evidence>
<evidence type="ECO:0000256" key="7">
    <source>
        <dbReference type="SAM" id="MobiDB-lite"/>
    </source>
</evidence>
<dbReference type="AlphaFoldDB" id="A0A914UKX3"/>
<dbReference type="GO" id="GO:0044341">
    <property type="term" value="P:sodium-dependent phosphate transport"/>
    <property type="evidence" value="ECO:0007669"/>
    <property type="project" value="InterPro"/>
</dbReference>
<feature type="transmembrane region" description="Helical" evidence="8">
    <location>
        <begin position="31"/>
        <end position="53"/>
    </location>
</feature>
<dbReference type="PANTHER" id="PTHR10010">
    <property type="entry name" value="SOLUTE CARRIER FAMILY 34 SODIUM PHOSPHATE , MEMBER 2-RELATED"/>
    <property type="match status" value="1"/>
</dbReference>
<keyword evidence="9" id="KW-1185">Reference proteome</keyword>
<comment type="subcellular location">
    <subcellularLocation>
        <location evidence="1">Apical cell membrane</location>
        <topology evidence="1">Multi-pass membrane protein</topology>
    </subcellularLocation>
</comment>
<proteinExistence type="inferred from homology"/>
<keyword evidence="3" id="KW-1003">Cell membrane</keyword>
<keyword evidence="4 8" id="KW-0812">Transmembrane</keyword>
<dbReference type="InterPro" id="IPR003841">
    <property type="entry name" value="Na/Pi_transpt"/>
</dbReference>
<dbReference type="PANTHER" id="PTHR10010:SF46">
    <property type="entry name" value="SODIUM-DEPENDENT PHOSPHATE TRANSPORT PROTEIN 2B"/>
    <property type="match status" value="1"/>
</dbReference>
<comment type="similarity">
    <text evidence="2">Belongs to the SLC34A transporter family.</text>
</comment>
<evidence type="ECO:0000256" key="2">
    <source>
        <dbReference type="ARBA" id="ARBA00005808"/>
    </source>
</evidence>